<dbReference type="InterPro" id="IPR000757">
    <property type="entry name" value="Beta-glucanase-like"/>
</dbReference>
<feature type="domain" description="GH16" evidence="5">
    <location>
        <begin position="51"/>
        <end position="289"/>
    </location>
</feature>
<dbReference type="PROSITE" id="PS51762">
    <property type="entry name" value="GH16_2"/>
    <property type="match status" value="1"/>
</dbReference>
<dbReference type="PANTHER" id="PTHR10963">
    <property type="entry name" value="GLYCOSYL HYDROLASE-RELATED"/>
    <property type="match status" value="1"/>
</dbReference>
<evidence type="ECO:0000313" key="7">
    <source>
        <dbReference type="Proteomes" id="UP000605733"/>
    </source>
</evidence>
<keyword evidence="2" id="KW-0732">Signal</keyword>
<organism evidence="6 7">
    <name type="scientific">Christiangramia forsetii</name>
    <dbReference type="NCBI Taxonomy" id="411153"/>
    <lineage>
        <taxon>Bacteria</taxon>
        <taxon>Pseudomonadati</taxon>
        <taxon>Bacteroidota</taxon>
        <taxon>Flavobacteriia</taxon>
        <taxon>Flavobacteriales</taxon>
        <taxon>Flavobacteriaceae</taxon>
        <taxon>Christiangramia</taxon>
    </lineage>
</organism>
<dbReference type="CDD" id="cd02178">
    <property type="entry name" value="GH16_beta_agarase"/>
    <property type="match status" value="1"/>
</dbReference>
<comment type="similarity">
    <text evidence="1">Belongs to the glycosyl hydrolase 16 family.</text>
</comment>
<evidence type="ECO:0000256" key="3">
    <source>
        <dbReference type="ARBA" id="ARBA00022801"/>
    </source>
</evidence>
<proteinExistence type="inferred from homology"/>
<evidence type="ECO:0000256" key="1">
    <source>
        <dbReference type="ARBA" id="ARBA00006865"/>
    </source>
</evidence>
<gene>
    <name evidence="6" type="ORF">GCM10011532_24770</name>
</gene>
<accession>A0ABQ1WSB1</accession>
<sequence>MKFKLMLGALVCILITSKNYSQELTIPPKKYVDTVNIKKAVVRQNNDFPISDQANTKNWDLLEKYSDEFEANQLNEAIWYPNNPKWKGRPPTYFDGSNVKLENGELVVRVNQHQDVKLPEGFTHSTGFIKSKEKFLYGYFEAEAKLMDAPWVSGFWMTNVDKDWWTEIDICENAPGVEYNRNDLNSNIHVFRSPPEHGNVKEHFSRTKKYYFPEELQKDYHVWGLEWTPEVIRFYIDGILFREAENTHWHQPLEVNFNCESNKWFGALPDEERLDGEYHVKYFRVWKRK</sequence>
<protein>
    <recommendedName>
        <fullName evidence="5">GH16 domain-containing protein</fullName>
    </recommendedName>
</protein>
<keyword evidence="7" id="KW-1185">Reference proteome</keyword>
<dbReference type="InterPro" id="IPR050546">
    <property type="entry name" value="Glycosyl_Hydrlase_16"/>
</dbReference>
<name>A0ABQ1WSB1_9FLAO</name>
<dbReference type="RefSeq" id="WP_011709606.1">
    <property type="nucleotide sequence ID" value="NZ_BMIX01000005.1"/>
</dbReference>
<evidence type="ECO:0000313" key="6">
    <source>
        <dbReference type="EMBL" id="GGG40075.1"/>
    </source>
</evidence>
<keyword evidence="4" id="KW-0326">Glycosidase</keyword>
<dbReference type="Pfam" id="PF00722">
    <property type="entry name" value="Glyco_hydro_16"/>
    <property type="match status" value="1"/>
</dbReference>
<dbReference type="Proteomes" id="UP000605733">
    <property type="component" value="Unassembled WGS sequence"/>
</dbReference>
<dbReference type="EMBL" id="BMIX01000005">
    <property type="protein sequence ID" value="GGG40075.1"/>
    <property type="molecule type" value="Genomic_DNA"/>
</dbReference>
<keyword evidence="3" id="KW-0378">Hydrolase</keyword>
<dbReference type="InterPro" id="IPR013320">
    <property type="entry name" value="ConA-like_dom_sf"/>
</dbReference>
<reference evidence="7" key="1">
    <citation type="journal article" date="2019" name="Int. J. Syst. Evol. Microbiol.">
        <title>The Global Catalogue of Microorganisms (GCM) 10K type strain sequencing project: providing services to taxonomists for standard genome sequencing and annotation.</title>
        <authorList>
            <consortium name="The Broad Institute Genomics Platform"/>
            <consortium name="The Broad Institute Genome Sequencing Center for Infectious Disease"/>
            <person name="Wu L."/>
            <person name="Ma J."/>
        </authorList>
    </citation>
    <scope>NUCLEOTIDE SEQUENCE [LARGE SCALE GENOMIC DNA]</scope>
    <source>
        <strain evidence="7">CGMCC 1.15422</strain>
    </source>
</reference>
<evidence type="ECO:0000256" key="2">
    <source>
        <dbReference type="ARBA" id="ARBA00022729"/>
    </source>
</evidence>
<evidence type="ECO:0000256" key="4">
    <source>
        <dbReference type="ARBA" id="ARBA00023295"/>
    </source>
</evidence>
<evidence type="ECO:0000259" key="5">
    <source>
        <dbReference type="PROSITE" id="PS51762"/>
    </source>
</evidence>
<dbReference type="InterPro" id="IPR016287">
    <property type="entry name" value="Beta_agarase"/>
</dbReference>
<comment type="caution">
    <text evidence="6">The sequence shown here is derived from an EMBL/GenBank/DDBJ whole genome shotgun (WGS) entry which is preliminary data.</text>
</comment>
<dbReference type="PANTHER" id="PTHR10963:SF55">
    <property type="entry name" value="GLYCOSIDE HYDROLASE FAMILY 16 PROTEIN"/>
    <property type="match status" value="1"/>
</dbReference>
<dbReference type="SUPFAM" id="SSF49899">
    <property type="entry name" value="Concanavalin A-like lectins/glucanases"/>
    <property type="match status" value="1"/>
</dbReference>
<dbReference type="Gene3D" id="2.60.120.200">
    <property type="match status" value="1"/>
</dbReference>